<gene>
    <name evidence="1" type="ordered locus">Kole_0515</name>
</gene>
<dbReference type="EMBL" id="CP001634">
    <property type="protein sequence ID" value="ACR79237.1"/>
    <property type="molecule type" value="Genomic_DNA"/>
</dbReference>
<dbReference type="Proteomes" id="UP000002382">
    <property type="component" value="Chromosome"/>
</dbReference>
<sequence>MRAYCGIDCFRCPVYIATVNNDDKLREETAKKWSKEINLEITAKDLVCYGCKSSQTWKMCRDCPFVKCCKGKGLDNCGECDSYPCAEINKFLKNLPEESAFLDQVHKQRFPD</sequence>
<keyword evidence="2" id="KW-1185">Reference proteome</keyword>
<dbReference type="InterPro" id="IPR024227">
    <property type="entry name" value="DUF3795"/>
</dbReference>
<evidence type="ECO:0008006" key="3">
    <source>
        <dbReference type="Google" id="ProtNLM"/>
    </source>
</evidence>
<proteinExistence type="predicted"/>
<dbReference type="eggNOG" id="COG1765">
    <property type="taxonomic scope" value="Bacteria"/>
</dbReference>
<protein>
    <recommendedName>
        <fullName evidence="3">DUF3795 domain-containing protein</fullName>
    </recommendedName>
</protein>
<dbReference type="OrthoDB" id="9803966at2"/>
<dbReference type="RefSeq" id="WP_012745022.1">
    <property type="nucleotide sequence ID" value="NC_012785.1"/>
</dbReference>
<dbReference type="Pfam" id="PF12675">
    <property type="entry name" value="DUF3795"/>
    <property type="match status" value="1"/>
</dbReference>
<organism evidence="1 2">
    <name type="scientific">Kosmotoga olearia (strain ATCC BAA-1733 / DSM 21960 / TBF 19.5.1)</name>
    <dbReference type="NCBI Taxonomy" id="521045"/>
    <lineage>
        <taxon>Bacteria</taxon>
        <taxon>Thermotogati</taxon>
        <taxon>Thermotogota</taxon>
        <taxon>Thermotogae</taxon>
        <taxon>Kosmotogales</taxon>
        <taxon>Kosmotogaceae</taxon>
        <taxon>Kosmotoga</taxon>
    </lineage>
</organism>
<reference evidence="1 2" key="2">
    <citation type="journal article" date="2011" name="J. Bacteriol.">
        <title>Genome Sequence of Kosmotoga olearia Strain TBF 19.5.1, a Thermophilic Bacterium with a Wide Growth Temperature Range, Isolated from the Troll B Oil Platform in the North Sea.</title>
        <authorList>
            <person name="Swithers K.S."/>
            <person name="Dipippo J.L."/>
            <person name="Bruce D.C."/>
            <person name="Detter C."/>
            <person name="Tapia R."/>
            <person name="Han S."/>
            <person name="Goodwin L.A."/>
            <person name="Han J."/>
            <person name="Woyke T."/>
            <person name="Pitluck S."/>
            <person name="Pennacchio L."/>
            <person name="Nolan M."/>
            <person name="Mikhailova N."/>
            <person name="Land M.L."/>
            <person name="Nesbo C.L."/>
            <person name="Gogarten J.P."/>
            <person name="Noll K.M."/>
        </authorList>
    </citation>
    <scope>NUCLEOTIDE SEQUENCE [LARGE SCALE GENOMIC DNA]</scope>
    <source>
        <strain evidence="2">ATCC BAA-1733 / DSM 21960 / TBF 19.5.1</strain>
    </source>
</reference>
<accession>C5CEJ1</accession>
<reference evidence="1 2" key="1">
    <citation type="submission" date="2009-06" db="EMBL/GenBank/DDBJ databases">
        <title>Complete sequence of Thermotogales bacterium TBF 19.5.1.</title>
        <authorList>
            <consortium name="US DOE Joint Genome Institute"/>
            <person name="Lucas S."/>
            <person name="Copeland A."/>
            <person name="Lapidus A."/>
            <person name="Glavina del Rio T."/>
            <person name="Tice H."/>
            <person name="Bruce D."/>
            <person name="Goodwin L."/>
            <person name="Pitluck S."/>
            <person name="Chertkov O."/>
            <person name="Brettin T."/>
            <person name="Detter J.C."/>
            <person name="Han C."/>
            <person name="Schmutz J."/>
            <person name="Larimer F."/>
            <person name="Land M."/>
            <person name="Hauser L."/>
            <person name="Kyrpides N."/>
            <person name="Ovchinnikova G."/>
            <person name="Noll K."/>
        </authorList>
    </citation>
    <scope>NUCLEOTIDE SEQUENCE [LARGE SCALE GENOMIC DNA]</scope>
    <source>
        <strain evidence="2">ATCC BAA-1733 / DSM 21960 / TBF 19.5.1</strain>
    </source>
</reference>
<dbReference type="AlphaFoldDB" id="C5CEJ1"/>
<evidence type="ECO:0000313" key="2">
    <source>
        <dbReference type="Proteomes" id="UP000002382"/>
    </source>
</evidence>
<evidence type="ECO:0000313" key="1">
    <source>
        <dbReference type="EMBL" id="ACR79237.1"/>
    </source>
</evidence>
<dbReference type="STRING" id="521045.Kole_0515"/>
<dbReference type="HOGENOM" id="CLU_168035_0_0_0"/>
<name>C5CEJ1_KOSOT</name>
<dbReference type="KEGG" id="kol:Kole_0515"/>